<dbReference type="Proteomes" id="UP000018227">
    <property type="component" value="Unassembled WGS sequence"/>
</dbReference>
<protein>
    <submittedName>
        <fullName evidence="1">Uncharacterized protein</fullName>
    </submittedName>
</protein>
<dbReference type="HOGENOM" id="CLU_128625_0_0_9"/>
<dbReference type="EMBL" id="ACIL03000017">
    <property type="protein sequence ID" value="ESL01958.1"/>
    <property type="molecule type" value="Genomic_DNA"/>
</dbReference>
<keyword evidence="2" id="KW-1185">Reference proteome</keyword>
<gene>
    <name evidence="1" type="ORF">GCWU0000282_002776</name>
</gene>
<accession>V2XYZ8</accession>
<dbReference type="eggNOG" id="ENOG50317YZ">
    <property type="taxonomic scope" value="Bacteria"/>
</dbReference>
<sequence>MKKNMLTIVAIALSLVNLVLTAVIMLSVVSSAKATNALVSNIASIIDLELESDTTKNKIAMSDMDVVNFEVPLQINLKASGDGKDHYAVIDQTSIYLIKTAEDYKTLSESMKNADTKTGYGSTIGEIVNNQFSQYTKEEVQNNREAIKMAVLKAVQEKFGTQTIAEIAFKNLRLQ</sequence>
<dbReference type="GO" id="GO:0006935">
    <property type="term" value="P:chemotaxis"/>
    <property type="evidence" value="ECO:0007669"/>
    <property type="project" value="UniProtKB-KW"/>
</dbReference>
<evidence type="ECO:0000313" key="2">
    <source>
        <dbReference type="Proteomes" id="UP000018227"/>
    </source>
</evidence>
<organism evidence="1 2">
    <name type="scientific">Catonella morbi ATCC 51271</name>
    <dbReference type="NCBI Taxonomy" id="592026"/>
    <lineage>
        <taxon>Bacteria</taxon>
        <taxon>Bacillati</taxon>
        <taxon>Bacillota</taxon>
        <taxon>Clostridia</taxon>
        <taxon>Lachnospirales</taxon>
        <taxon>Lachnospiraceae</taxon>
        <taxon>Catonella</taxon>
    </lineage>
</organism>
<evidence type="ECO:0000313" key="1">
    <source>
        <dbReference type="EMBL" id="ESL01958.1"/>
    </source>
</evidence>
<dbReference type="GO" id="GO:0009425">
    <property type="term" value="C:bacterial-type flagellum basal body"/>
    <property type="evidence" value="ECO:0007669"/>
    <property type="project" value="InterPro"/>
</dbReference>
<dbReference type="STRING" id="592026.GCWU0000282_002776"/>
<dbReference type="GO" id="GO:0005886">
    <property type="term" value="C:plasma membrane"/>
    <property type="evidence" value="ECO:0007669"/>
    <property type="project" value="UniProtKB-SubCell"/>
</dbReference>
<proteinExistence type="predicted"/>
<dbReference type="RefSeq" id="WP_023355620.1">
    <property type="nucleotide sequence ID" value="NZ_KI535370.1"/>
</dbReference>
<dbReference type="OrthoDB" id="2056812at2"/>
<dbReference type="AlphaFoldDB" id="V2XYZ8"/>
<name>V2XYZ8_9FIRM</name>
<dbReference type="GO" id="GO:0071973">
    <property type="term" value="P:bacterial-type flagellum-dependent cell motility"/>
    <property type="evidence" value="ECO:0007669"/>
    <property type="project" value="InterPro"/>
</dbReference>
<reference evidence="1 2" key="1">
    <citation type="submission" date="2013-06" db="EMBL/GenBank/DDBJ databases">
        <authorList>
            <person name="Weinstock G."/>
            <person name="Sodergren E."/>
            <person name="Clifton S."/>
            <person name="Fulton L."/>
            <person name="Fulton B."/>
            <person name="Courtney L."/>
            <person name="Fronick C."/>
            <person name="Harrison M."/>
            <person name="Strong C."/>
            <person name="Farmer C."/>
            <person name="Delahaunty K."/>
            <person name="Markovic C."/>
            <person name="Hall O."/>
            <person name="Minx P."/>
            <person name="Tomlinson C."/>
            <person name="Mitreva M."/>
            <person name="Nelson J."/>
            <person name="Hou S."/>
            <person name="Wollam A."/>
            <person name="Pepin K.H."/>
            <person name="Johnson M."/>
            <person name="Bhonagiri V."/>
            <person name="Nash W.E."/>
            <person name="Warren W."/>
            <person name="Chinwalla A."/>
            <person name="Mardis E.R."/>
            <person name="Wilson R.K."/>
        </authorList>
    </citation>
    <scope>NUCLEOTIDE SEQUENCE [LARGE SCALE GENOMIC DNA]</scope>
    <source>
        <strain evidence="1 2">ATCC 51271</strain>
    </source>
</reference>
<comment type="caution">
    <text evidence="1">The sequence shown here is derived from an EMBL/GenBank/DDBJ whole genome shotgun (WGS) entry which is preliminary data.</text>
</comment>